<dbReference type="Pfam" id="PF13518">
    <property type="entry name" value="HTH_28"/>
    <property type="match status" value="1"/>
</dbReference>
<evidence type="ECO:0000313" key="2">
    <source>
        <dbReference type="EMBL" id="MBD2281604.1"/>
    </source>
</evidence>
<feature type="domain" description="Insertion element IS150 protein InsJ-like helix-turn-helix" evidence="1">
    <location>
        <begin position="17"/>
        <end position="55"/>
    </location>
</feature>
<gene>
    <name evidence="2" type="ORF">H6F99_26105</name>
</gene>
<sequence>MELIQKLLEPCDRITYGERQREVAAKLGKSVRTVRRLVKKWEEQGLAGLQTTQRADKGKHREEFLARAYAQDLETEELSLDEAKAMSRRIRQAGKEISKAAGVGGAIARWEKFRFNPPPSRQQLEALAKVVGVDADRLEQMLPPAGVGMNLEPIRLCAACYVESPCHRIEWQFKVTQGCQYHHLSLLSECPNCGARFKVPALWVDGWCQRCFLPFGEMVKSQKHFDFPLFGK</sequence>
<name>A0ABR8C3C2_APHFL</name>
<dbReference type="Proteomes" id="UP000606721">
    <property type="component" value="Unassembled WGS sequence"/>
</dbReference>
<evidence type="ECO:0000259" key="1">
    <source>
        <dbReference type="Pfam" id="PF13518"/>
    </source>
</evidence>
<dbReference type="SUPFAM" id="SSF46689">
    <property type="entry name" value="Homeodomain-like"/>
    <property type="match status" value="1"/>
</dbReference>
<dbReference type="InterPro" id="IPR009057">
    <property type="entry name" value="Homeodomain-like_sf"/>
</dbReference>
<dbReference type="EMBL" id="JACJQT010000153">
    <property type="protein sequence ID" value="MBD2281604.1"/>
    <property type="molecule type" value="Genomic_DNA"/>
</dbReference>
<proteinExistence type="predicted"/>
<reference evidence="2 3" key="1">
    <citation type="journal article" date="2020" name="ISME J.">
        <title>Comparative genomics reveals insights into cyanobacterial evolution and habitat adaptation.</title>
        <authorList>
            <person name="Chen M.Y."/>
            <person name="Teng W.K."/>
            <person name="Zhao L."/>
            <person name="Hu C.X."/>
            <person name="Zhou Y.K."/>
            <person name="Han B.P."/>
            <person name="Song L.R."/>
            <person name="Shu W.S."/>
        </authorList>
    </citation>
    <scope>NUCLEOTIDE SEQUENCE [LARGE SCALE GENOMIC DNA]</scope>
    <source>
        <strain evidence="2 3">FACHB-1040</strain>
    </source>
</reference>
<organism evidence="2 3">
    <name type="scientific">Aphanizomenon flos-aquae FACHB-1040</name>
    <dbReference type="NCBI Taxonomy" id="2692887"/>
    <lineage>
        <taxon>Bacteria</taxon>
        <taxon>Bacillati</taxon>
        <taxon>Cyanobacteriota</taxon>
        <taxon>Cyanophyceae</taxon>
        <taxon>Nostocales</taxon>
        <taxon>Aphanizomenonaceae</taxon>
        <taxon>Aphanizomenon</taxon>
    </lineage>
</organism>
<accession>A0ABR8C3C2</accession>
<keyword evidence="3" id="KW-1185">Reference proteome</keyword>
<protein>
    <submittedName>
        <fullName evidence="2">Helix-turn-helix domain-containing protein</fullName>
    </submittedName>
</protein>
<dbReference type="InterPro" id="IPR055247">
    <property type="entry name" value="InsJ-like_HTH"/>
</dbReference>
<dbReference type="CDD" id="cd00093">
    <property type="entry name" value="HTH_XRE"/>
    <property type="match status" value="1"/>
</dbReference>
<dbReference type="RefSeq" id="WP_190384688.1">
    <property type="nucleotide sequence ID" value="NZ_JACJQT010000153.1"/>
</dbReference>
<evidence type="ECO:0000313" key="3">
    <source>
        <dbReference type="Proteomes" id="UP000606721"/>
    </source>
</evidence>
<dbReference type="InterPro" id="IPR001387">
    <property type="entry name" value="Cro/C1-type_HTH"/>
</dbReference>
<comment type="caution">
    <text evidence="2">The sequence shown here is derived from an EMBL/GenBank/DDBJ whole genome shotgun (WGS) entry which is preliminary data.</text>
</comment>